<dbReference type="SUPFAM" id="SSF50249">
    <property type="entry name" value="Nucleic acid-binding proteins"/>
    <property type="match status" value="1"/>
</dbReference>
<accession>A0A0S7BQM6</accession>
<dbReference type="EMBL" id="DF968181">
    <property type="protein sequence ID" value="GAP40551.1"/>
    <property type="molecule type" value="Genomic_DNA"/>
</dbReference>
<evidence type="ECO:0000256" key="10">
    <source>
        <dbReference type="HAMAP-Rule" id="MF_01820"/>
    </source>
</evidence>
<dbReference type="InterPro" id="IPR030378">
    <property type="entry name" value="G_CP_dom"/>
</dbReference>
<evidence type="ECO:0000256" key="7">
    <source>
        <dbReference type="ARBA" id="ARBA00022833"/>
    </source>
</evidence>
<keyword evidence="9 10" id="KW-0342">GTP-binding</keyword>
<dbReference type="PROSITE" id="PS50936">
    <property type="entry name" value="ENGC_GTPASE"/>
    <property type="match status" value="1"/>
</dbReference>
<dbReference type="OrthoDB" id="9809485at2"/>
<gene>
    <name evidence="10" type="primary">rsgA</name>
    <name evidence="13" type="ORF">ATC1_13527</name>
</gene>
<dbReference type="RefSeq" id="WP_062279951.1">
    <property type="nucleotide sequence ID" value="NZ_DF968181.1"/>
</dbReference>
<keyword evidence="3 10" id="KW-0479">Metal-binding</keyword>
<dbReference type="GO" id="GO:0005525">
    <property type="term" value="F:GTP binding"/>
    <property type="evidence" value="ECO:0007669"/>
    <property type="project" value="UniProtKB-UniRule"/>
</dbReference>
<dbReference type="InterPro" id="IPR004881">
    <property type="entry name" value="Ribosome_biogen_GTPase_RsgA"/>
</dbReference>
<feature type="binding site" evidence="10">
    <location>
        <position position="282"/>
    </location>
    <ligand>
        <name>Zn(2+)</name>
        <dbReference type="ChEBI" id="CHEBI:29105"/>
    </ligand>
</feature>
<dbReference type="GO" id="GO:0003924">
    <property type="term" value="F:GTPase activity"/>
    <property type="evidence" value="ECO:0007669"/>
    <property type="project" value="UniProtKB-UniRule"/>
</dbReference>
<feature type="binding site" evidence="10">
    <location>
        <position position="295"/>
    </location>
    <ligand>
        <name>Zn(2+)</name>
        <dbReference type="ChEBI" id="CHEBI:29105"/>
    </ligand>
</feature>
<evidence type="ECO:0000313" key="14">
    <source>
        <dbReference type="Proteomes" id="UP000053370"/>
    </source>
</evidence>
<sequence>MSTIDLAKYGLTDRYETLMRQYPEYSVGRIVSQEKGFYRVITSCGEQIAEISGKYRYQINTPSEYPAVGDFVMLNSIENSNRAVIHQILPRKSVFMRKNAGTNFTEQVVAANIDTLFICMSLNNDFNLRRLERFLSIGWNSGAVPVIVLTKADLCDDVKSKQYEVELTANGADVLITSSMGKDGYQKILPYLKEGVTTAMLGSSGVGKSTLINLLLGKNHQDTQEIRGDDKGRHTTTRRELILLPSGGMIIDTPGIRELGMWDSASGLEKTFTDIEAIINDCRYKDCTHTCEPGCAVLSAIQNGNLSAERWKSYQKLQSENAFMEDAKDYFTKKEKKYKEIAKLNKSLRK</sequence>
<dbReference type="GO" id="GO:0005737">
    <property type="term" value="C:cytoplasm"/>
    <property type="evidence" value="ECO:0007669"/>
    <property type="project" value="UniProtKB-SubCell"/>
</dbReference>
<dbReference type="SUPFAM" id="SSF52540">
    <property type="entry name" value="P-loop containing nucleoside triphosphate hydrolases"/>
    <property type="match status" value="1"/>
</dbReference>
<dbReference type="Pfam" id="PF03193">
    <property type="entry name" value="RsgA_GTPase"/>
    <property type="match status" value="1"/>
</dbReference>
<dbReference type="PANTHER" id="PTHR32120">
    <property type="entry name" value="SMALL RIBOSOMAL SUBUNIT BIOGENESIS GTPASE RSGA"/>
    <property type="match status" value="1"/>
</dbReference>
<comment type="similarity">
    <text evidence="10">Belongs to the TRAFAC class YlqF/YawG GTPase family. RsgA subfamily.</text>
</comment>
<dbReference type="STRING" id="1678840.ATC1_13527"/>
<dbReference type="InterPro" id="IPR027417">
    <property type="entry name" value="P-loop_NTPase"/>
</dbReference>
<evidence type="ECO:0000256" key="8">
    <source>
        <dbReference type="ARBA" id="ARBA00022884"/>
    </source>
</evidence>
<keyword evidence="5 10" id="KW-0547">Nucleotide-binding</keyword>
<evidence type="ECO:0000256" key="9">
    <source>
        <dbReference type="ARBA" id="ARBA00023134"/>
    </source>
</evidence>
<dbReference type="GO" id="GO:0046872">
    <property type="term" value="F:metal ion binding"/>
    <property type="evidence" value="ECO:0007669"/>
    <property type="project" value="UniProtKB-KW"/>
</dbReference>
<feature type="binding site" evidence="10">
    <location>
        <position position="289"/>
    </location>
    <ligand>
        <name>Zn(2+)</name>
        <dbReference type="ChEBI" id="CHEBI:29105"/>
    </ligand>
</feature>
<comment type="function">
    <text evidence="10">One of several proteins that assist in the late maturation steps of the functional core of the 30S ribosomal subunit. Helps release RbfA from mature subunits. May play a role in the assembly of ribosomal proteins into the subunit. Circularly permuted GTPase that catalyzes slow GTP hydrolysis, GTPase activity is stimulated by the 30S ribosomal subunit.</text>
</comment>
<dbReference type="NCBIfam" id="TIGR00157">
    <property type="entry name" value="ribosome small subunit-dependent GTPase A"/>
    <property type="match status" value="1"/>
</dbReference>
<dbReference type="CDD" id="cd01854">
    <property type="entry name" value="YjeQ_EngC"/>
    <property type="match status" value="1"/>
</dbReference>
<evidence type="ECO:0000256" key="3">
    <source>
        <dbReference type="ARBA" id="ARBA00022723"/>
    </source>
</evidence>
<evidence type="ECO:0000256" key="6">
    <source>
        <dbReference type="ARBA" id="ARBA00022801"/>
    </source>
</evidence>
<dbReference type="HAMAP" id="MF_01820">
    <property type="entry name" value="GTPase_RsgA"/>
    <property type="match status" value="1"/>
</dbReference>
<dbReference type="PROSITE" id="PS51721">
    <property type="entry name" value="G_CP"/>
    <property type="match status" value="1"/>
</dbReference>
<dbReference type="InterPro" id="IPR012340">
    <property type="entry name" value="NA-bd_OB-fold"/>
</dbReference>
<keyword evidence="1 10" id="KW-0963">Cytoplasm</keyword>
<dbReference type="Proteomes" id="UP000053370">
    <property type="component" value="Unassembled WGS sequence"/>
</dbReference>
<organism evidence="13">
    <name type="scientific">Flexilinea flocculi</name>
    <dbReference type="NCBI Taxonomy" id="1678840"/>
    <lineage>
        <taxon>Bacteria</taxon>
        <taxon>Bacillati</taxon>
        <taxon>Chloroflexota</taxon>
        <taxon>Anaerolineae</taxon>
        <taxon>Anaerolineales</taxon>
        <taxon>Anaerolineaceae</taxon>
        <taxon>Flexilinea</taxon>
    </lineage>
</organism>
<evidence type="ECO:0000313" key="13">
    <source>
        <dbReference type="EMBL" id="GAP40551.1"/>
    </source>
</evidence>
<evidence type="ECO:0000256" key="4">
    <source>
        <dbReference type="ARBA" id="ARBA00022730"/>
    </source>
</evidence>
<proteinExistence type="inferred from homology"/>
<keyword evidence="4 10" id="KW-0699">rRNA-binding</keyword>
<name>A0A0S7BQM6_9CHLR</name>
<reference evidence="13" key="1">
    <citation type="journal article" date="2015" name="Genome Announc.">
        <title>Draft Genome Sequence of Anaerolineae Strain TC1, a Novel Isolate from a Methanogenic Wastewater Treatment System.</title>
        <authorList>
            <person name="Matsuura N."/>
            <person name="Tourlousse D.M."/>
            <person name="Sun L."/>
            <person name="Toyonaga M."/>
            <person name="Kuroda K."/>
            <person name="Ohashi A."/>
            <person name="Cruz R."/>
            <person name="Yamaguchi T."/>
            <person name="Sekiguchi Y."/>
        </authorList>
    </citation>
    <scope>NUCLEOTIDE SEQUENCE [LARGE SCALE GENOMIC DNA]</scope>
    <source>
        <strain evidence="13">TC1</strain>
    </source>
</reference>
<comment type="cofactor">
    <cofactor evidence="10">
        <name>Zn(2+)</name>
        <dbReference type="ChEBI" id="CHEBI:29105"/>
    </cofactor>
    <text evidence="10">Binds 1 zinc ion per subunit.</text>
</comment>
<keyword evidence="7 10" id="KW-0862">Zinc</keyword>
<dbReference type="InterPro" id="IPR010914">
    <property type="entry name" value="RsgA_GTPase_dom"/>
</dbReference>
<comment type="subcellular location">
    <subcellularLocation>
        <location evidence="10">Cytoplasm</location>
    </subcellularLocation>
</comment>
<keyword evidence="2 10" id="KW-0690">Ribosome biogenesis</keyword>
<keyword evidence="14" id="KW-1185">Reference proteome</keyword>
<keyword evidence="6 10" id="KW-0378">Hydrolase</keyword>
<dbReference type="EC" id="3.6.1.-" evidence="10"/>
<dbReference type="PANTHER" id="PTHR32120:SF10">
    <property type="entry name" value="SMALL RIBOSOMAL SUBUNIT BIOGENESIS GTPASE RSGA"/>
    <property type="match status" value="1"/>
</dbReference>
<evidence type="ECO:0000256" key="2">
    <source>
        <dbReference type="ARBA" id="ARBA00022517"/>
    </source>
</evidence>
<evidence type="ECO:0000259" key="11">
    <source>
        <dbReference type="PROSITE" id="PS50936"/>
    </source>
</evidence>
<dbReference type="GO" id="GO:0019843">
    <property type="term" value="F:rRNA binding"/>
    <property type="evidence" value="ECO:0007669"/>
    <property type="project" value="UniProtKB-KW"/>
</dbReference>
<dbReference type="GO" id="GO:0042274">
    <property type="term" value="P:ribosomal small subunit biogenesis"/>
    <property type="evidence" value="ECO:0007669"/>
    <property type="project" value="UniProtKB-UniRule"/>
</dbReference>
<comment type="subunit">
    <text evidence="10">Monomer. Associates with 30S ribosomal subunit, binds 16S rRNA.</text>
</comment>
<protein>
    <recommendedName>
        <fullName evidence="10">Small ribosomal subunit biogenesis GTPase RsgA</fullName>
        <ecNumber evidence="10">3.6.1.-</ecNumber>
    </recommendedName>
</protein>
<feature type="domain" description="CP-type G" evidence="12">
    <location>
        <begin position="105"/>
        <end position="259"/>
    </location>
</feature>
<dbReference type="Gene3D" id="3.40.50.300">
    <property type="entry name" value="P-loop containing nucleotide triphosphate hydrolases"/>
    <property type="match status" value="1"/>
</dbReference>
<evidence type="ECO:0000256" key="5">
    <source>
        <dbReference type="ARBA" id="ARBA00022741"/>
    </source>
</evidence>
<evidence type="ECO:0000259" key="12">
    <source>
        <dbReference type="PROSITE" id="PS51721"/>
    </source>
</evidence>
<feature type="binding site" evidence="10">
    <location>
        <begin position="150"/>
        <end position="153"/>
    </location>
    <ligand>
        <name>GTP</name>
        <dbReference type="ChEBI" id="CHEBI:37565"/>
    </ligand>
</feature>
<evidence type="ECO:0000256" key="1">
    <source>
        <dbReference type="ARBA" id="ARBA00022490"/>
    </source>
</evidence>
<dbReference type="AlphaFoldDB" id="A0A0S7BQM6"/>
<feature type="binding site" evidence="10">
    <location>
        <position position="287"/>
    </location>
    <ligand>
        <name>Zn(2+)</name>
        <dbReference type="ChEBI" id="CHEBI:29105"/>
    </ligand>
</feature>
<dbReference type="PATRIC" id="fig|1678840.3.peg.1830"/>
<dbReference type="Gene3D" id="1.10.40.50">
    <property type="entry name" value="Probable gtpase engc, domain 3"/>
    <property type="match status" value="1"/>
</dbReference>
<feature type="binding site" evidence="10">
    <location>
        <begin position="202"/>
        <end position="210"/>
    </location>
    <ligand>
        <name>GTP</name>
        <dbReference type="ChEBI" id="CHEBI:37565"/>
    </ligand>
</feature>
<keyword evidence="8 10" id="KW-0694">RNA-binding</keyword>
<feature type="domain" description="EngC GTPase" evidence="11">
    <location>
        <begin position="111"/>
        <end position="257"/>
    </location>
</feature>